<organism evidence="1 2">
    <name type="scientific">Eretmocerus hayati</name>
    <dbReference type="NCBI Taxonomy" id="131215"/>
    <lineage>
        <taxon>Eukaryota</taxon>
        <taxon>Metazoa</taxon>
        <taxon>Ecdysozoa</taxon>
        <taxon>Arthropoda</taxon>
        <taxon>Hexapoda</taxon>
        <taxon>Insecta</taxon>
        <taxon>Pterygota</taxon>
        <taxon>Neoptera</taxon>
        <taxon>Endopterygota</taxon>
        <taxon>Hymenoptera</taxon>
        <taxon>Apocrita</taxon>
        <taxon>Proctotrupomorpha</taxon>
        <taxon>Chalcidoidea</taxon>
        <taxon>Aphelinidae</taxon>
        <taxon>Aphelininae</taxon>
        <taxon>Eretmocerus</taxon>
    </lineage>
</organism>
<sequence>MSSSKDQGPPSSPEEVRPTEARIQGDPTSSRQGADTGGARPPHQRTPEEQEYELARLQAKALREYDKYKNWREAYQGATQHALGIVKILEESLRQLNVVQQNLPAQPESNTTCGTATGAMITHITRVTTAGTTTKIQMGTYNLKISIRAHPKATKTTDVTMSTPDTSHTQMKRNFKTTKTEREPFQKERARETAHLPGPHVPQQEELDRKRTEQITKLINLSLTET</sequence>
<protein>
    <submittedName>
        <fullName evidence="1">Uncharacterized protein</fullName>
    </submittedName>
</protein>
<reference evidence="1" key="1">
    <citation type="submission" date="2023-04" db="EMBL/GenBank/DDBJ databases">
        <title>A chromosome-level genome assembly of the parasitoid wasp Eretmocerus hayati.</title>
        <authorList>
            <person name="Zhong Y."/>
            <person name="Liu S."/>
            <person name="Liu Y."/>
        </authorList>
    </citation>
    <scope>NUCLEOTIDE SEQUENCE</scope>
    <source>
        <strain evidence="1">ZJU_SS_LIU_2023</strain>
    </source>
</reference>
<name>A0ACC2N444_9HYME</name>
<dbReference type="EMBL" id="CM056744">
    <property type="protein sequence ID" value="KAJ8665834.1"/>
    <property type="molecule type" value="Genomic_DNA"/>
</dbReference>
<evidence type="ECO:0000313" key="2">
    <source>
        <dbReference type="Proteomes" id="UP001239111"/>
    </source>
</evidence>
<keyword evidence="2" id="KW-1185">Reference proteome</keyword>
<evidence type="ECO:0000313" key="1">
    <source>
        <dbReference type="EMBL" id="KAJ8665834.1"/>
    </source>
</evidence>
<proteinExistence type="predicted"/>
<dbReference type="Proteomes" id="UP001239111">
    <property type="component" value="Chromosome 4"/>
</dbReference>
<accession>A0ACC2N444</accession>
<gene>
    <name evidence="1" type="ORF">QAD02_007496</name>
</gene>
<comment type="caution">
    <text evidence="1">The sequence shown here is derived from an EMBL/GenBank/DDBJ whole genome shotgun (WGS) entry which is preliminary data.</text>
</comment>